<protein>
    <submittedName>
        <fullName evidence="1">Uncharacterized protein</fullName>
    </submittedName>
</protein>
<gene>
    <name evidence="1" type="ORF">KC729_00495</name>
</gene>
<organism evidence="1 2">
    <name type="scientific">Eiseniibacteriota bacterium</name>
    <dbReference type="NCBI Taxonomy" id="2212470"/>
    <lineage>
        <taxon>Bacteria</taxon>
        <taxon>Candidatus Eiseniibacteriota</taxon>
    </lineage>
</organism>
<dbReference type="SUPFAM" id="SSF56925">
    <property type="entry name" value="OMPA-like"/>
    <property type="match status" value="1"/>
</dbReference>
<accession>A0A956LV65</accession>
<sequence>MRPQSLTRGHKLTRFVRQHRRAVATTAACSIALFAAGNARAHTGLELRGGYYSDAEEGFVGGGFVADVGHSWDFNPNLEWVLTDGYDYLTVNGDLHYDFNRHSDGPAIWAGSGLAVIHTNVDRPTPLSDNSNTDLGVNLFGGVGAKHGSVRPFMQLKGRLADNTETSVALGLRF</sequence>
<comment type="caution">
    <text evidence="1">The sequence shown here is derived from an EMBL/GenBank/DDBJ whole genome shotgun (WGS) entry which is preliminary data.</text>
</comment>
<name>A0A956LV65_UNCEI</name>
<evidence type="ECO:0000313" key="1">
    <source>
        <dbReference type="EMBL" id="MCA9726129.1"/>
    </source>
</evidence>
<dbReference type="EMBL" id="JAGQHR010000005">
    <property type="protein sequence ID" value="MCA9726129.1"/>
    <property type="molecule type" value="Genomic_DNA"/>
</dbReference>
<dbReference type="AlphaFoldDB" id="A0A956LV65"/>
<dbReference type="Proteomes" id="UP000697710">
    <property type="component" value="Unassembled WGS sequence"/>
</dbReference>
<reference evidence="1" key="2">
    <citation type="journal article" date="2021" name="Microbiome">
        <title>Successional dynamics and alternative stable states in a saline activated sludge microbial community over 9 years.</title>
        <authorList>
            <person name="Wang Y."/>
            <person name="Ye J."/>
            <person name="Ju F."/>
            <person name="Liu L."/>
            <person name="Boyd J.A."/>
            <person name="Deng Y."/>
            <person name="Parks D.H."/>
            <person name="Jiang X."/>
            <person name="Yin X."/>
            <person name="Woodcroft B.J."/>
            <person name="Tyson G.W."/>
            <person name="Hugenholtz P."/>
            <person name="Polz M.F."/>
            <person name="Zhang T."/>
        </authorList>
    </citation>
    <scope>NUCLEOTIDE SEQUENCE</scope>
    <source>
        <strain evidence="1">HKST-UBA01</strain>
    </source>
</reference>
<evidence type="ECO:0000313" key="2">
    <source>
        <dbReference type="Proteomes" id="UP000697710"/>
    </source>
</evidence>
<dbReference type="InterPro" id="IPR011250">
    <property type="entry name" value="OMP/PagP_B-barrel"/>
</dbReference>
<reference evidence="1" key="1">
    <citation type="submission" date="2020-04" db="EMBL/GenBank/DDBJ databases">
        <authorList>
            <person name="Zhang T."/>
        </authorList>
    </citation>
    <scope>NUCLEOTIDE SEQUENCE</scope>
    <source>
        <strain evidence="1">HKST-UBA01</strain>
    </source>
</reference>
<proteinExistence type="predicted"/>